<dbReference type="GO" id="GO:0030151">
    <property type="term" value="F:molybdenum ion binding"/>
    <property type="evidence" value="ECO:0007669"/>
    <property type="project" value="InterPro"/>
</dbReference>
<feature type="domain" description="MOSC" evidence="1">
    <location>
        <begin position="36"/>
        <end position="173"/>
    </location>
</feature>
<evidence type="ECO:0000313" key="2">
    <source>
        <dbReference type="EMBL" id="RXK11199.1"/>
    </source>
</evidence>
<dbReference type="InterPro" id="IPR011037">
    <property type="entry name" value="Pyrv_Knase-like_insert_dom_sf"/>
</dbReference>
<evidence type="ECO:0000313" key="3">
    <source>
        <dbReference type="Proteomes" id="UP000289193"/>
    </source>
</evidence>
<organism evidence="2 3">
    <name type="scientific">Halarcobacter bivalviorum</name>
    <dbReference type="NCBI Taxonomy" id="663364"/>
    <lineage>
        <taxon>Bacteria</taxon>
        <taxon>Pseudomonadati</taxon>
        <taxon>Campylobacterota</taxon>
        <taxon>Epsilonproteobacteria</taxon>
        <taxon>Campylobacterales</taxon>
        <taxon>Arcobacteraceae</taxon>
        <taxon>Halarcobacter</taxon>
    </lineage>
</organism>
<dbReference type="Proteomes" id="UP000289193">
    <property type="component" value="Unassembled WGS sequence"/>
</dbReference>
<comment type="caution">
    <text evidence="2">The sequence shown here is derived from an EMBL/GenBank/DDBJ whole genome shotgun (WGS) entry which is preliminary data.</text>
</comment>
<dbReference type="GO" id="GO:0030170">
    <property type="term" value="F:pyridoxal phosphate binding"/>
    <property type="evidence" value="ECO:0007669"/>
    <property type="project" value="InterPro"/>
</dbReference>
<sequence>MSMQIEAEVLFIKVGKVTTTKLENQKREELVSAIKKYPVQNAYLTKTGFKEDEQADLRHHGGENKALFLFAKTTYEKINKECNTEFKIDGVSHFGENLILSNIDEKTVCIGDIYKVGEAIIQITQPRQPCWKLSANTNKKEMTKFIFNSGLTGWYAKVIKEGVISKHDKLVLEQRVEDELTISVLNKLILNPYENETLSKKALASEVLGKQFLTSLEKRYKNKDEDKQFEIYHS</sequence>
<dbReference type="EMBL" id="PDKM01000001">
    <property type="protein sequence ID" value="RXK11199.1"/>
    <property type="molecule type" value="Genomic_DNA"/>
</dbReference>
<dbReference type="InterPro" id="IPR052353">
    <property type="entry name" value="Benzoxazolinone_Detox_Enz"/>
</dbReference>
<gene>
    <name evidence="2" type="ORF">CRV05_02195</name>
</gene>
<dbReference type="Gene3D" id="2.40.33.20">
    <property type="entry name" value="PK beta-barrel domain-like"/>
    <property type="match status" value="1"/>
</dbReference>
<reference evidence="2 3" key="1">
    <citation type="submission" date="2017-10" db="EMBL/GenBank/DDBJ databases">
        <title>Genomics of the genus Arcobacter.</title>
        <authorList>
            <person name="Perez-Cataluna A."/>
            <person name="Figueras M.J."/>
        </authorList>
    </citation>
    <scope>NUCLEOTIDE SEQUENCE [LARGE SCALE GENOMIC DNA]</scope>
    <source>
        <strain evidence="2 3">CECT 7835</strain>
    </source>
</reference>
<dbReference type="GO" id="GO:0003824">
    <property type="term" value="F:catalytic activity"/>
    <property type="evidence" value="ECO:0007669"/>
    <property type="project" value="InterPro"/>
</dbReference>
<keyword evidence="3" id="KW-1185">Reference proteome</keyword>
<dbReference type="SUPFAM" id="SSF50800">
    <property type="entry name" value="PK beta-barrel domain-like"/>
    <property type="match status" value="1"/>
</dbReference>
<protein>
    <submittedName>
        <fullName evidence="2">MOSC domain-containing protein</fullName>
    </submittedName>
</protein>
<name>A0AAX2ABD5_9BACT</name>
<accession>A0AAX2ABD5</accession>
<dbReference type="PANTHER" id="PTHR30212:SF2">
    <property type="entry name" value="PROTEIN YIIM"/>
    <property type="match status" value="1"/>
</dbReference>
<dbReference type="PANTHER" id="PTHR30212">
    <property type="entry name" value="PROTEIN YIIM"/>
    <property type="match status" value="1"/>
</dbReference>
<dbReference type="InterPro" id="IPR005302">
    <property type="entry name" value="MoCF_Sase_C"/>
</dbReference>
<dbReference type="AlphaFoldDB" id="A0AAX2ABD5"/>
<proteinExistence type="predicted"/>
<evidence type="ECO:0000259" key="1">
    <source>
        <dbReference type="PROSITE" id="PS51340"/>
    </source>
</evidence>
<dbReference type="PROSITE" id="PS51340">
    <property type="entry name" value="MOSC"/>
    <property type="match status" value="1"/>
</dbReference>
<dbReference type="Pfam" id="PF03473">
    <property type="entry name" value="MOSC"/>
    <property type="match status" value="1"/>
</dbReference>